<keyword evidence="1" id="KW-1133">Transmembrane helix</keyword>
<name>A0A2T3Z079_TRIA4</name>
<feature type="transmembrane region" description="Helical" evidence="1">
    <location>
        <begin position="390"/>
        <end position="411"/>
    </location>
</feature>
<feature type="transmembrane region" description="Helical" evidence="1">
    <location>
        <begin position="267"/>
        <end position="288"/>
    </location>
</feature>
<dbReference type="PANTHER" id="PTHR35043:SF7">
    <property type="entry name" value="TRANSCRIPTION FACTOR DOMAIN-CONTAINING PROTEIN"/>
    <property type="match status" value="1"/>
</dbReference>
<dbReference type="AlphaFoldDB" id="A0A2T3Z079"/>
<dbReference type="STRING" id="1042311.A0A2T3Z079"/>
<feature type="transmembrane region" description="Helical" evidence="1">
    <location>
        <begin position="32"/>
        <end position="52"/>
    </location>
</feature>
<evidence type="ECO:0000313" key="3">
    <source>
        <dbReference type="Proteomes" id="UP000240493"/>
    </source>
</evidence>
<feature type="transmembrane region" description="Helical" evidence="1">
    <location>
        <begin position="358"/>
        <end position="378"/>
    </location>
</feature>
<keyword evidence="1" id="KW-0472">Membrane</keyword>
<feature type="transmembrane region" description="Helical" evidence="1">
    <location>
        <begin position="294"/>
        <end position="313"/>
    </location>
</feature>
<evidence type="ECO:0000256" key="1">
    <source>
        <dbReference type="SAM" id="Phobius"/>
    </source>
</evidence>
<feature type="transmembrane region" description="Helical" evidence="1">
    <location>
        <begin position="431"/>
        <end position="449"/>
    </location>
</feature>
<keyword evidence="1" id="KW-0812">Transmembrane</keyword>
<evidence type="ECO:0000313" key="2">
    <source>
        <dbReference type="EMBL" id="PTB38232.1"/>
    </source>
</evidence>
<keyword evidence="3" id="KW-1185">Reference proteome</keyword>
<dbReference type="Proteomes" id="UP000240493">
    <property type="component" value="Unassembled WGS sequence"/>
</dbReference>
<accession>A0A2T3Z079</accession>
<gene>
    <name evidence="2" type="ORF">M441DRAFT_82417</name>
</gene>
<proteinExistence type="predicted"/>
<sequence>MFNHFSPECTLPSNETYSGFVSGPNARSTLNIVWSCISIIILSTWSILHLDVPAHVTPTKKREKFCRAVYLLWRKIFWMGLKLFSPEFAATGCARKIFATRSNSAELERLARIDGVPWSLTHTILVDMGGIALRFPASHNYTSASTDTSDLISESAGVSRETSASYPVSGDQVPEFIQKFSRRQELIAKLCGKIPWSLYKPHVQHAITMNESSTISKSILKDVAALSGNIWILDSKQLKIAREKKLITKMPNITEQDINDKSKSDGLVKLIAILQVLWLVIQLIARAIQNLPFTQLEITTVAFAATAIIIYSIDFIKPKDLNVPFYVSVSKEVEYEHFVEIAQAAPFAYVQGKRQADIYSLLIGFFSATSFGGVHLFAWNNQFPTEIEQLLWRISALMTIALPYIYICTHLPFIGKPVKKIRTDTRRGMRIGLFCIAVCYVPCRLFLLAESFRSLYYLPPEAFKSTWAGNFPHLG</sequence>
<protein>
    <submittedName>
        <fullName evidence="2">Uncharacterized protein</fullName>
    </submittedName>
</protein>
<dbReference type="PANTHER" id="PTHR35043">
    <property type="entry name" value="TRANSCRIPTION FACTOR DOMAIN-CONTAINING PROTEIN"/>
    <property type="match status" value="1"/>
</dbReference>
<organism evidence="2 3">
    <name type="scientific">Trichoderma asperellum (strain ATCC 204424 / CBS 433.97 / NBRC 101777)</name>
    <dbReference type="NCBI Taxonomy" id="1042311"/>
    <lineage>
        <taxon>Eukaryota</taxon>
        <taxon>Fungi</taxon>
        <taxon>Dikarya</taxon>
        <taxon>Ascomycota</taxon>
        <taxon>Pezizomycotina</taxon>
        <taxon>Sordariomycetes</taxon>
        <taxon>Hypocreomycetidae</taxon>
        <taxon>Hypocreales</taxon>
        <taxon>Hypocreaceae</taxon>
        <taxon>Trichoderma</taxon>
    </lineage>
</organism>
<reference evidence="2 3" key="1">
    <citation type="submission" date="2016-07" db="EMBL/GenBank/DDBJ databases">
        <title>Multiple horizontal gene transfer events from other fungi enriched the ability of initially mycotrophic Trichoderma (Ascomycota) to feed on dead plant biomass.</title>
        <authorList>
            <consortium name="DOE Joint Genome Institute"/>
            <person name="Aerts A."/>
            <person name="Atanasova L."/>
            <person name="Chenthamara K."/>
            <person name="Zhang J."/>
            <person name="Grujic M."/>
            <person name="Henrissat B."/>
            <person name="Kuo A."/>
            <person name="Salamov A."/>
            <person name="Lipzen A."/>
            <person name="Labutti K."/>
            <person name="Barry K."/>
            <person name="Miao Y."/>
            <person name="Rahimi M.J."/>
            <person name="Shen Q."/>
            <person name="Grigoriev I.V."/>
            <person name="Kubicek C.P."/>
            <person name="Druzhinina I.S."/>
        </authorList>
    </citation>
    <scope>NUCLEOTIDE SEQUENCE [LARGE SCALE GENOMIC DNA]</scope>
    <source>
        <strain evidence="2 3">CBS 433.97</strain>
    </source>
</reference>
<dbReference type="OrthoDB" id="5149030at2759"/>
<dbReference type="EMBL" id="KZ679266">
    <property type="protein sequence ID" value="PTB38232.1"/>
    <property type="molecule type" value="Genomic_DNA"/>
</dbReference>